<dbReference type="EMBL" id="JACJTE010000105">
    <property type="protein sequence ID" value="MBD2565713.1"/>
    <property type="molecule type" value="Genomic_DNA"/>
</dbReference>
<accession>A0ABR8F6A0</accession>
<evidence type="ECO:0000313" key="1">
    <source>
        <dbReference type="EMBL" id="MBD2565713.1"/>
    </source>
</evidence>
<keyword evidence="2" id="KW-1185">Reference proteome</keyword>
<evidence type="ECO:0000313" key="2">
    <source>
        <dbReference type="Proteomes" id="UP000604661"/>
    </source>
</evidence>
<name>A0ABR8F6A0_NOSLI</name>
<reference evidence="1 2" key="1">
    <citation type="journal article" date="2020" name="ISME J.">
        <title>Comparative genomics reveals insights into cyanobacterial evolution and habitat adaptation.</title>
        <authorList>
            <person name="Chen M.Y."/>
            <person name="Teng W.K."/>
            <person name="Zhao L."/>
            <person name="Hu C.X."/>
            <person name="Zhou Y.K."/>
            <person name="Han B.P."/>
            <person name="Song L.R."/>
            <person name="Shu W.S."/>
        </authorList>
    </citation>
    <scope>NUCLEOTIDE SEQUENCE [LARGE SCALE GENOMIC DNA]</scope>
    <source>
        <strain evidence="1 2">FACHB-391</strain>
    </source>
</reference>
<dbReference type="RefSeq" id="WP_190900528.1">
    <property type="nucleotide sequence ID" value="NZ_JACJTE010000105.1"/>
</dbReference>
<dbReference type="Proteomes" id="UP000604661">
    <property type="component" value="Unassembled WGS sequence"/>
</dbReference>
<organism evidence="1 2">
    <name type="scientific">Nostoc linckia FACHB-391</name>
    <dbReference type="NCBI Taxonomy" id="2692906"/>
    <lineage>
        <taxon>Bacteria</taxon>
        <taxon>Bacillati</taxon>
        <taxon>Cyanobacteriota</taxon>
        <taxon>Cyanophyceae</taxon>
        <taxon>Nostocales</taxon>
        <taxon>Nostocaceae</taxon>
        <taxon>Nostoc</taxon>
    </lineage>
</organism>
<comment type="caution">
    <text evidence="1">The sequence shown here is derived from an EMBL/GenBank/DDBJ whole genome shotgun (WGS) entry which is preliminary data.</text>
</comment>
<proteinExistence type="predicted"/>
<sequence length="76" mass="8748">MPFATLTVLQINQYRKSKKLLAPTGNVELQQDKSGCESCAYFHGRQYDQEKLICAVHPRGSNQEQCPDYFNKNHET</sequence>
<protein>
    <submittedName>
        <fullName evidence="1">Uncharacterized protein</fullName>
    </submittedName>
</protein>
<gene>
    <name evidence="1" type="ORF">H6G95_35170</name>
</gene>